<feature type="region of interest" description="Disordered" evidence="1">
    <location>
        <begin position="66"/>
        <end position="91"/>
    </location>
</feature>
<accession>A0AAD5RDG4</accession>
<organism evidence="2 3">
    <name type="scientific">Parelaphostrongylus tenuis</name>
    <name type="common">Meningeal worm</name>
    <dbReference type="NCBI Taxonomy" id="148309"/>
    <lineage>
        <taxon>Eukaryota</taxon>
        <taxon>Metazoa</taxon>
        <taxon>Ecdysozoa</taxon>
        <taxon>Nematoda</taxon>
        <taxon>Chromadorea</taxon>
        <taxon>Rhabditida</taxon>
        <taxon>Rhabditina</taxon>
        <taxon>Rhabditomorpha</taxon>
        <taxon>Strongyloidea</taxon>
        <taxon>Metastrongylidae</taxon>
        <taxon>Parelaphostrongylus</taxon>
    </lineage>
</organism>
<proteinExistence type="predicted"/>
<gene>
    <name evidence="2" type="ORF">KIN20_036891</name>
</gene>
<dbReference type="EMBL" id="JAHQIW010007417">
    <property type="protein sequence ID" value="KAJ1374244.1"/>
    <property type="molecule type" value="Genomic_DNA"/>
</dbReference>
<reference evidence="2" key="1">
    <citation type="submission" date="2021-06" db="EMBL/GenBank/DDBJ databases">
        <title>Parelaphostrongylus tenuis whole genome reference sequence.</title>
        <authorList>
            <person name="Garwood T.J."/>
            <person name="Larsen P.A."/>
            <person name="Fountain-Jones N.M."/>
            <person name="Garbe J.R."/>
            <person name="Macchietto M.G."/>
            <person name="Kania S.A."/>
            <person name="Gerhold R.W."/>
            <person name="Richards J.E."/>
            <person name="Wolf T.M."/>
        </authorList>
    </citation>
    <scope>NUCLEOTIDE SEQUENCE</scope>
    <source>
        <strain evidence="2">MNPRO001-30</strain>
        <tissue evidence="2">Meninges</tissue>
    </source>
</reference>
<feature type="compositionally biased region" description="Polar residues" evidence="1">
    <location>
        <begin position="80"/>
        <end position="91"/>
    </location>
</feature>
<dbReference type="AlphaFoldDB" id="A0AAD5RDG4"/>
<comment type="caution">
    <text evidence="2">The sequence shown here is derived from an EMBL/GenBank/DDBJ whole genome shotgun (WGS) entry which is preliminary data.</text>
</comment>
<sequence length="91" mass="9982">MMLSASLERSVPTGPILNAIMATMFSPALARVTQRIAERQFGFEDMSSSGQLSVLDESDLQITLNGERSSSTRDLPEELSVSQRTVVNKLH</sequence>
<name>A0AAD5RDG4_PARTN</name>
<evidence type="ECO:0000313" key="2">
    <source>
        <dbReference type="EMBL" id="KAJ1374244.1"/>
    </source>
</evidence>
<protein>
    <submittedName>
        <fullName evidence="2">Uncharacterized protein</fullName>
    </submittedName>
</protein>
<evidence type="ECO:0000256" key="1">
    <source>
        <dbReference type="SAM" id="MobiDB-lite"/>
    </source>
</evidence>
<evidence type="ECO:0000313" key="3">
    <source>
        <dbReference type="Proteomes" id="UP001196413"/>
    </source>
</evidence>
<dbReference type="Proteomes" id="UP001196413">
    <property type="component" value="Unassembled WGS sequence"/>
</dbReference>
<keyword evidence="3" id="KW-1185">Reference proteome</keyword>